<feature type="compositionally biased region" description="Acidic residues" evidence="1">
    <location>
        <begin position="424"/>
        <end position="447"/>
    </location>
</feature>
<organism evidence="2 3">
    <name type="scientific">Chara braunii</name>
    <name type="common">Braun's stonewort</name>
    <dbReference type="NCBI Taxonomy" id="69332"/>
    <lineage>
        <taxon>Eukaryota</taxon>
        <taxon>Viridiplantae</taxon>
        <taxon>Streptophyta</taxon>
        <taxon>Charophyceae</taxon>
        <taxon>Charales</taxon>
        <taxon>Characeae</taxon>
        <taxon>Chara</taxon>
    </lineage>
</organism>
<feature type="region of interest" description="Disordered" evidence="1">
    <location>
        <begin position="791"/>
        <end position="810"/>
    </location>
</feature>
<feature type="compositionally biased region" description="Basic and acidic residues" evidence="1">
    <location>
        <begin position="289"/>
        <end position="301"/>
    </location>
</feature>
<dbReference type="PANTHER" id="PTHR31639">
    <property type="entry name" value="F-BOX PROTEIN-LIKE"/>
    <property type="match status" value="1"/>
</dbReference>
<reference evidence="2 3" key="1">
    <citation type="journal article" date="2018" name="Cell">
        <title>The Chara Genome: Secondary Complexity and Implications for Plant Terrestrialization.</title>
        <authorList>
            <person name="Nishiyama T."/>
            <person name="Sakayama H."/>
            <person name="Vries J.D."/>
            <person name="Buschmann H."/>
            <person name="Saint-Marcoux D."/>
            <person name="Ullrich K.K."/>
            <person name="Haas F.B."/>
            <person name="Vanderstraeten L."/>
            <person name="Becker D."/>
            <person name="Lang D."/>
            <person name="Vosolsobe S."/>
            <person name="Rombauts S."/>
            <person name="Wilhelmsson P.K.I."/>
            <person name="Janitza P."/>
            <person name="Kern R."/>
            <person name="Heyl A."/>
            <person name="Rumpler F."/>
            <person name="Villalobos L.I.A.C."/>
            <person name="Clay J.M."/>
            <person name="Skokan R."/>
            <person name="Toyoda A."/>
            <person name="Suzuki Y."/>
            <person name="Kagoshima H."/>
            <person name="Schijlen E."/>
            <person name="Tajeshwar N."/>
            <person name="Catarino B."/>
            <person name="Hetherington A.J."/>
            <person name="Saltykova A."/>
            <person name="Bonnot C."/>
            <person name="Breuninger H."/>
            <person name="Symeonidi A."/>
            <person name="Radhakrishnan G.V."/>
            <person name="Van Nieuwerburgh F."/>
            <person name="Deforce D."/>
            <person name="Chang C."/>
            <person name="Karol K.G."/>
            <person name="Hedrich R."/>
            <person name="Ulvskov P."/>
            <person name="Glockner G."/>
            <person name="Delwiche C.F."/>
            <person name="Petrasek J."/>
            <person name="Van de Peer Y."/>
            <person name="Friml J."/>
            <person name="Beilby M."/>
            <person name="Dolan L."/>
            <person name="Kohara Y."/>
            <person name="Sugano S."/>
            <person name="Fujiyama A."/>
            <person name="Delaux P.-M."/>
            <person name="Quint M."/>
            <person name="TheiBen G."/>
            <person name="Hagemann M."/>
            <person name="Harholt J."/>
            <person name="Dunand C."/>
            <person name="Zachgo S."/>
            <person name="Langdale J."/>
            <person name="Maumus F."/>
            <person name="Straeten D.V.D."/>
            <person name="Gould S.B."/>
            <person name="Rensing S.A."/>
        </authorList>
    </citation>
    <scope>NUCLEOTIDE SEQUENCE [LARGE SCALE GENOMIC DNA]</scope>
    <source>
        <strain evidence="2 3">S276</strain>
    </source>
</reference>
<dbReference type="Proteomes" id="UP000265515">
    <property type="component" value="Unassembled WGS sequence"/>
</dbReference>
<dbReference type="Gene3D" id="3.80.10.10">
    <property type="entry name" value="Ribonuclease Inhibitor"/>
    <property type="match status" value="2"/>
</dbReference>
<gene>
    <name evidence="2" type="ORF">CBR_g39662</name>
</gene>
<name>A0A388K1F3_CHABU</name>
<dbReference type="InterPro" id="IPR032675">
    <property type="entry name" value="LRR_dom_sf"/>
</dbReference>
<protein>
    <recommendedName>
        <fullName evidence="4">F-box domain-containing protein</fullName>
    </recommendedName>
</protein>
<feature type="compositionally biased region" description="Low complexity" evidence="1">
    <location>
        <begin position="762"/>
        <end position="771"/>
    </location>
</feature>
<sequence length="1025" mass="113902">MDSSFECLHDGLVLKVLTEIGLGNAMELMKASVLSKRFAKLVREVSALKFLPGIWSEDEHDDLRRQWICDVLRRMERLESFSAHDVVALRKDQDESTPRYCPWIGLFPSSLRHVSLENLHGHGYEDGLRTLFHRCGHLQCLDLGFVGYSSFHLDMLLSSSSSSLERLRLSFFSVHFCGAGEKYSSLRHLFPSLTHLCLKNISDFADSCEPCALTHLTFAETLILARSCRPGTRLEYGIGPRHGRIKPGLIALCHLFLSFKSLRSLMFEVHSYACVPEEPDPWQWPVSGAEEKKETWGEEGKRKRSLTPTRAPPPLPITKLWLDSRYTFAGDPRQMAAFTDLLPNLTALRIYVWTPSSGSGLARVIARLLRACPLLLTLHLDWENQFPFESTAVDWVEMKSCLQGPHSADMVHPQPRYHAGEEKYEVEDEEEEDDDGTAEENGNVEEEGEKKEDSNEEELEKQEEEHNDEKEAGVVRTATSPSLVDCRSGHNSHPLRILVLGGMGRLGTSPKGLDRIFQQMPSLQSVTCFLVSRGFSVSSPSSLRSLALVWYDDDDPLPVNRIMCPNLVDLTLVIYAEGFHNLQITCPKLKDLTITGRPKLMSTPTCRCKWIDKIPTPTTAAARLDGACAKLATPIVNNYGNGSFSFALTRSYWNFHSRFCSLPLDSLKSLSLKECHVSEEAICQLLIFQLNSLEALHLDIKKNNLAHCPISFEEALAIRRDAESHLRRDIFPNQGIERDTLPPTARYSSCHNGRGKRQLYPSSSSSSSSSSAAGAASCAPSIADSSVLMVARPDSGSMGPGDDGTAAPVPGKIASVSPAACYAASASATGFQKLKSLYMSSHFMAWMEKYFKREMLPVGGSAEVGLYATSHPESGHHKSILEEGKPGEKGSLGLSFLTPSLETTQSVTSTLVGQREGRNRKVEMKGWCSIFFNCPNLESIHLRRCVHEYCASCRFTYRKSKEENEESLVATIAIIRCFLTSCGNLNTVAGDVYTECTEKCDLMVKELSSSFPSANIQLRLHDGSC</sequence>
<evidence type="ECO:0008006" key="4">
    <source>
        <dbReference type="Google" id="ProtNLM"/>
    </source>
</evidence>
<feature type="compositionally biased region" description="Basic and acidic residues" evidence="1">
    <location>
        <begin position="463"/>
        <end position="473"/>
    </location>
</feature>
<feature type="compositionally biased region" description="Basic and acidic residues" evidence="1">
    <location>
        <begin position="731"/>
        <end position="740"/>
    </location>
</feature>
<accession>A0A388K1F3</accession>
<dbReference type="EMBL" id="BFEA01000043">
    <property type="protein sequence ID" value="GBG63881.1"/>
    <property type="molecule type" value="Genomic_DNA"/>
</dbReference>
<dbReference type="Gramene" id="GBG63881">
    <property type="protein sequence ID" value="GBG63881"/>
    <property type="gene ID" value="CBR_g39662"/>
</dbReference>
<feature type="region of interest" description="Disordered" evidence="1">
    <location>
        <begin position="406"/>
        <end position="486"/>
    </location>
</feature>
<dbReference type="SUPFAM" id="SSF52058">
    <property type="entry name" value="L domain-like"/>
    <property type="match status" value="1"/>
</dbReference>
<evidence type="ECO:0000313" key="3">
    <source>
        <dbReference type="Proteomes" id="UP000265515"/>
    </source>
</evidence>
<comment type="caution">
    <text evidence="2">The sequence shown here is derived from an EMBL/GenBank/DDBJ whole genome shotgun (WGS) entry which is preliminary data.</text>
</comment>
<evidence type="ECO:0000256" key="1">
    <source>
        <dbReference type="SAM" id="MobiDB-lite"/>
    </source>
</evidence>
<proteinExistence type="predicted"/>
<dbReference type="AlphaFoldDB" id="A0A388K1F3"/>
<keyword evidence="3" id="KW-1185">Reference proteome</keyword>
<dbReference type="PANTHER" id="PTHR31639:SF256">
    <property type="entry name" value="OS07G0242900 PROTEIN"/>
    <property type="match status" value="1"/>
</dbReference>
<feature type="region of interest" description="Disordered" evidence="1">
    <location>
        <begin position="288"/>
        <end position="311"/>
    </location>
</feature>
<evidence type="ECO:0000313" key="2">
    <source>
        <dbReference type="EMBL" id="GBG63881.1"/>
    </source>
</evidence>
<feature type="region of interest" description="Disordered" evidence="1">
    <location>
        <begin position="731"/>
        <end position="771"/>
    </location>
</feature>